<evidence type="ECO:0000256" key="5">
    <source>
        <dbReference type="ARBA" id="ARBA00048200"/>
    </source>
</evidence>
<comment type="catalytic activity">
    <reaction evidence="5">
        <text>dTDP-beta-L-rhamnose + NADP(+) = dTDP-4-dehydro-beta-L-rhamnose + NADPH + H(+)</text>
        <dbReference type="Rhea" id="RHEA:21796"/>
        <dbReference type="ChEBI" id="CHEBI:15378"/>
        <dbReference type="ChEBI" id="CHEBI:57510"/>
        <dbReference type="ChEBI" id="CHEBI:57783"/>
        <dbReference type="ChEBI" id="CHEBI:58349"/>
        <dbReference type="ChEBI" id="CHEBI:62830"/>
        <dbReference type="EC" id="1.1.1.133"/>
    </reaction>
</comment>
<comment type="similarity">
    <text evidence="2 6">Belongs to the dTDP-4-dehydrorhamnose reductase family.</text>
</comment>
<sequence length="286" mass="31725">MGSTTLVFGASGQLGQCLQHVAKERHLSSLVFLPEDQANILNVAALQAVFAQYQPGYVINCAAYTAVDKAEDEVEIARKVNRDGAENLARLCSEYGATFIHISTDFVFAGTGNTPLLETDEAAPISVYGLTKLEGEQVIPAHTSQYFILRTSWLYSEYAGNFVKTMLRFGREREELKVIWDQAGTPTYAIDLAGCILTIIESQSQQYGIYHYSNEGLTSWYDFAVAIFELSNTPVRTLPIRTAEYPTKATRPAYSVMDKTKAKTQLGVAIPHWRDSLKVCLSRLEA</sequence>
<reference evidence="9" key="1">
    <citation type="journal article" date="2019" name="Int. J. Syst. Evol. Microbiol.">
        <title>The Global Catalogue of Microorganisms (GCM) 10K type strain sequencing project: providing services to taxonomists for standard genome sequencing and annotation.</title>
        <authorList>
            <consortium name="The Broad Institute Genomics Platform"/>
            <consortium name="The Broad Institute Genome Sequencing Center for Infectious Disease"/>
            <person name="Wu L."/>
            <person name="Ma J."/>
        </authorList>
    </citation>
    <scope>NUCLEOTIDE SEQUENCE [LARGE SCALE GENOMIC DNA]</scope>
    <source>
        <strain evidence="9">CGMCC 1.12990</strain>
    </source>
</reference>
<proteinExistence type="inferred from homology"/>
<dbReference type="InterPro" id="IPR029903">
    <property type="entry name" value="RmlD-like-bd"/>
</dbReference>
<dbReference type="InterPro" id="IPR005913">
    <property type="entry name" value="dTDP_dehydrorham_reduct"/>
</dbReference>
<feature type="domain" description="RmlD-like substrate binding" evidence="7">
    <location>
        <begin position="5"/>
        <end position="284"/>
    </location>
</feature>
<accession>A0ABQ1X2A1</accession>
<dbReference type="Pfam" id="PF04321">
    <property type="entry name" value="RmlD_sub_bind"/>
    <property type="match status" value="1"/>
</dbReference>
<comment type="caution">
    <text evidence="8">The sequence shown here is derived from an EMBL/GenBank/DDBJ whole genome shotgun (WGS) entry which is preliminary data.</text>
</comment>
<comment type="function">
    <text evidence="6">Catalyzes the reduction of dTDP-6-deoxy-L-lyxo-4-hexulose to yield dTDP-L-rhamnose.</text>
</comment>
<name>A0ABQ1X2A1_9BACT</name>
<evidence type="ECO:0000259" key="7">
    <source>
        <dbReference type="Pfam" id="PF04321"/>
    </source>
</evidence>
<keyword evidence="9" id="KW-1185">Reference proteome</keyword>
<dbReference type="EMBL" id="BMGS01000008">
    <property type="protein sequence ID" value="GGG52486.1"/>
    <property type="molecule type" value="Genomic_DNA"/>
</dbReference>
<evidence type="ECO:0000256" key="2">
    <source>
        <dbReference type="ARBA" id="ARBA00010944"/>
    </source>
</evidence>
<gene>
    <name evidence="8" type="ORF">GCM10011378_30880</name>
</gene>
<dbReference type="Proteomes" id="UP000601361">
    <property type="component" value="Unassembled WGS sequence"/>
</dbReference>
<evidence type="ECO:0000256" key="1">
    <source>
        <dbReference type="ARBA" id="ARBA00004781"/>
    </source>
</evidence>
<organism evidence="8 9">
    <name type="scientific">Hymenobacter glacieicola</name>
    <dbReference type="NCBI Taxonomy" id="1562124"/>
    <lineage>
        <taxon>Bacteria</taxon>
        <taxon>Pseudomonadati</taxon>
        <taxon>Bacteroidota</taxon>
        <taxon>Cytophagia</taxon>
        <taxon>Cytophagales</taxon>
        <taxon>Hymenobacteraceae</taxon>
        <taxon>Hymenobacter</taxon>
    </lineage>
</organism>
<dbReference type="Gene3D" id="3.40.50.720">
    <property type="entry name" value="NAD(P)-binding Rossmann-like Domain"/>
    <property type="match status" value="1"/>
</dbReference>
<dbReference type="PANTHER" id="PTHR10491">
    <property type="entry name" value="DTDP-4-DEHYDRORHAMNOSE REDUCTASE"/>
    <property type="match status" value="1"/>
</dbReference>
<protein>
    <recommendedName>
        <fullName evidence="4 6">dTDP-4-dehydrorhamnose reductase</fullName>
        <ecNumber evidence="3 6">1.1.1.133</ecNumber>
    </recommendedName>
</protein>
<comment type="pathway">
    <text evidence="1 6">Carbohydrate biosynthesis; dTDP-L-rhamnose biosynthesis.</text>
</comment>
<dbReference type="NCBIfam" id="TIGR01214">
    <property type="entry name" value="rmlD"/>
    <property type="match status" value="1"/>
</dbReference>
<evidence type="ECO:0000313" key="9">
    <source>
        <dbReference type="Proteomes" id="UP000601361"/>
    </source>
</evidence>
<keyword evidence="6" id="KW-0521">NADP</keyword>
<evidence type="ECO:0000256" key="6">
    <source>
        <dbReference type="RuleBase" id="RU364082"/>
    </source>
</evidence>
<keyword evidence="6" id="KW-0560">Oxidoreductase</keyword>
<dbReference type="CDD" id="cd05254">
    <property type="entry name" value="dTDP_HR_like_SDR_e"/>
    <property type="match status" value="1"/>
</dbReference>
<dbReference type="Gene3D" id="3.90.25.10">
    <property type="entry name" value="UDP-galactose 4-epimerase, domain 1"/>
    <property type="match status" value="1"/>
</dbReference>
<dbReference type="SUPFAM" id="SSF51735">
    <property type="entry name" value="NAD(P)-binding Rossmann-fold domains"/>
    <property type="match status" value="1"/>
</dbReference>
<dbReference type="EC" id="1.1.1.133" evidence="3 6"/>
<dbReference type="PANTHER" id="PTHR10491:SF4">
    <property type="entry name" value="METHIONINE ADENOSYLTRANSFERASE 2 SUBUNIT BETA"/>
    <property type="match status" value="1"/>
</dbReference>
<dbReference type="InterPro" id="IPR036291">
    <property type="entry name" value="NAD(P)-bd_dom_sf"/>
</dbReference>
<evidence type="ECO:0000256" key="4">
    <source>
        <dbReference type="ARBA" id="ARBA00017099"/>
    </source>
</evidence>
<dbReference type="RefSeq" id="WP_188558761.1">
    <property type="nucleotide sequence ID" value="NZ_BMGS01000008.1"/>
</dbReference>
<evidence type="ECO:0000313" key="8">
    <source>
        <dbReference type="EMBL" id="GGG52486.1"/>
    </source>
</evidence>
<evidence type="ECO:0000256" key="3">
    <source>
        <dbReference type="ARBA" id="ARBA00012929"/>
    </source>
</evidence>